<evidence type="ECO:0000256" key="2">
    <source>
        <dbReference type="PROSITE-ProRule" id="PRU00169"/>
    </source>
</evidence>
<reference evidence="4" key="1">
    <citation type="submission" date="2020-02" db="EMBL/GenBank/DDBJ databases">
        <authorList>
            <person name="Meier V. D."/>
        </authorList>
    </citation>
    <scope>NUCLEOTIDE SEQUENCE</scope>
    <source>
        <strain evidence="4">AVDCRST_MAG93</strain>
    </source>
</reference>
<feature type="modified residue" description="4-aspartylphosphate" evidence="2">
    <location>
        <position position="54"/>
    </location>
</feature>
<sequence length="127" mass="14514">MPNIHIMVIEDDAATLEYVYDLLTMHGYNASRWRSSSQVLEQVTRRQPHLVVLDYRMGRHAVGWLIMCSLHVLPETAHIPVILYSAVHAGLRTHRDEIWTMGGDVLEKPFIPEQLLSKIEALTAVKT</sequence>
<dbReference type="Gene3D" id="3.40.50.2300">
    <property type="match status" value="1"/>
</dbReference>
<evidence type="ECO:0000256" key="1">
    <source>
        <dbReference type="ARBA" id="ARBA00022553"/>
    </source>
</evidence>
<organism evidence="4">
    <name type="scientific">uncultured Chloroflexia bacterium</name>
    <dbReference type="NCBI Taxonomy" id="1672391"/>
    <lineage>
        <taxon>Bacteria</taxon>
        <taxon>Bacillati</taxon>
        <taxon>Chloroflexota</taxon>
        <taxon>Chloroflexia</taxon>
        <taxon>environmental samples</taxon>
    </lineage>
</organism>
<proteinExistence type="predicted"/>
<dbReference type="InterPro" id="IPR011006">
    <property type="entry name" value="CheY-like_superfamily"/>
</dbReference>
<dbReference type="EMBL" id="CADCTR010001835">
    <property type="protein sequence ID" value="CAA9314718.1"/>
    <property type="molecule type" value="Genomic_DNA"/>
</dbReference>
<name>A0A6J4KV20_9CHLR</name>
<dbReference type="SUPFAM" id="SSF52172">
    <property type="entry name" value="CheY-like"/>
    <property type="match status" value="1"/>
</dbReference>
<dbReference type="PANTHER" id="PTHR44591:SF3">
    <property type="entry name" value="RESPONSE REGULATORY DOMAIN-CONTAINING PROTEIN"/>
    <property type="match status" value="1"/>
</dbReference>
<dbReference type="PROSITE" id="PS50110">
    <property type="entry name" value="RESPONSE_REGULATORY"/>
    <property type="match status" value="1"/>
</dbReference>
<keyword evidence="1 2" id="KW-0597">Phosphoprotein</keyword>
<dbReference type="AlphaFoldDB" id="A0A6J4KV20"/>
<evidence type="ECO:0000313" key="4">
    <source>
        <dbReference type="EMBL" id="CAA9314718.1"/>
    </source>
</evidence>
<gene>
    <name evidence="4" type="ORF">AVDCRST_MAG93-5444</name>
</gene>
<feature type="domain" description="Response regulatory" evidence="3">
    <location>
        <begin position="5"/>
        <end position="123"/>
    </location>
</feature>
<protein>
    <recommendedName>
        <fullName evidence="3">Response regulatory domain-containing protein</fullName>
    </recommendedName>
</protein>
<evidence type="ECO:0000259" key="3">
    <source>
        <dbReference type="PROSITE" id="PS50110"/>
    </source>
</evidence>
<dbReference type="PANTHER" id="PTHR44591">
    <property type="entry name" value="STRESS RESPONSE REGULATOR PROTEIN 1"/>
    <property type="match status" value="1"/>
</dbReference>
<accession>A0A6J4KV20</accession>
<dbReference type="InterPro" id="IPR050595">
    <property type="entry name" value="Bact_response_regulator"/>
</dbReference>
<dbReference type="GO" id="GO:0000160">
    <property type="term" value="P:phosphorelay signal transduction system"/>
    <property type="evidence" value="ECO:0007669"/>
    <property type="project" value="InterPro"/>
</dbReference>
<dbReference type="SMART" id="SM00448">
    <property type="entry name" value="REC"/>
    <property type="match status" value="1"/>
</dbReference>
<dbReference type="InterPro" id="IPR001789">
    <property type="entry name" value="Sig_transdc_resp-reg_receiver"/>
</dbReference>
<dbReference type="Pfam" id="PF00072">
    <property type="entry name" value="Response_reg"/>
    <property type="match status" value="1"/>
</dbReference>